<dbReference type="AlphaFoldDB" id="A0A371RGD5"/>
<dbReference type="RefSeq" id="WP_116391140.1">
    <property type="nucleotide sequence ID" value="NZ_QUQO01000001.1"/>
</dbReference>
<comment type="caution">
    <text evidence="1">The sequence shown here is derived from an EMBL/GenBank/DDBJ whole genome shotgun (WGS) entry which is preliminary data.</text>
</comment>
<proteinExistence type="predicted"/>
<dbReference type="PANTHER" id="PTHR43737:SF1">
    <property type="entry name" value="DUF1501 DOMAIN-CONTAINING PROTEIN"/>
    <property type="match status" value="1"/>
</dbReference>
<accession>A0A371RGD5</accession>
<dbReference type="InterPro" id="IPR010869">
    <property type="entry name" value="DUF1501"/>
</dbReference>
<dbReference type="PANTHER" id="PTHR43737">
    <property type="entry name" value="BLL7424 PROTEIN"/>
    <property type="match status" value="1"/>
</dbReference>
<organism evidence="1 2">
    <name type="scientific">Parvularcula marina</name>
    <dbReference type="NCBI Taxonomy" id="2292771"/>
    <lineage>
        <taxon>Bacteria</taxon>
        <taxon>Pseudomonadati</taxon>
        <taxon>Pseudomonadota</taxon>
        <taxon>Alphaproteobacteria</taxon>
        <taxon>Parvularculales</taxon>
        <taxon>Parvularculaceae</taxon>
        <taxon>Parvularcula</taxon>
    </lineage>
</organism>
<sequence length="470" mass="49491">MTKNISPSRRRFLQMMGRTGSFGAAAPMLTSLVAGSAASAQSGHDDYRAIVCIFLFGGNDCHNTVIPLDEHHYNLYNSARAAVAVDRNDLFDKEIVVSGSWGGGRRFAFNPQLGGLHTLFNRGQLGLVMNVGSLIAPVTAQDVQNEHNLPPKLFSHNDQFTFWQSMAVEGAKSGWGGRLGELLGGSNTNAPLMTMVSTAGQSTFTQGRDLSASLVNSTGPVAVDTFNGSDGFASLTLENLLQVTPMRLGAELTRQTQLALASEELVTSTLNGVPAKLVQGASNNGNGNGAVSDLHEQLNMVARIIAGRHNTGVGRQIFFCSLGGFDAHGNLTTVHPGLLHDLGDAMLSFQNAVDAMGATQNVTTFTASDFGRALTTNGRGSDHGWGGHHFVMGGCVKSFSWAGAAPTFEPGGPDDAGQGRLIPNISVDQYAAAISRWMGASPSDLADVAPRIGNFDDITLDLFTPDAIIA</sequence>
<dbReference type="Proteomes" id="UP000264589">
    <property type="component" value="Unassembled WGS sequence"/>
</dbReference>
<name>A0A371RGD5_9PROT</name>
<dbReference type="InParanoid" id="A0A371RGD5"/>
<evidence type="ECO:0000313" key="2">
    <source>
        <dbReference type="Proteomes" id="UP000264589"/>
    </source>
</evidence>
<evidence type="ECO:0000313" key="1">
    <source>
        <dbReference type="EMBL" id="RFB04508.1"/>
    </source>
</evidence>
<gene>
    <name evidence="1" type="ORF">DX908_03915</name>
</gene>
<reference evidence="1 2" key="1">
    <citation type="submission" date="2018-08" db="EMBL/GenBank/DDBJ databases">
        <title>Parvularcula sp. SM1705, isolated from surface water of the South Sea China.</title>
        <authorList>
            <person name="Sun L."/>
        </authorList>
    </citation>
    <scope>NUCLEOTIDE SEQUENCE [LARGE SCALE GENOMIC DNA]</scope>
    <source>
        <strain evidence="1 2">SM1705</strain>
    </source>
</reference>
<dbReference type="EMBL" id="QUQO01000001">
    <property type="protein sequence ID" value="RFB04508.1"/>
    <property type="molecule type" value="Genomic_DNA"/>
</dbReference>
<keyword evidence="2" id="KW-1185">Reference proteome</keyword>
<dbReference type="PROSITE" id="PS51318">
    <property type="entry name" value="TAT"/>
    <property type="match status" value="1"/>
</dbReference>
<dbReference type="OrthoDB" id="9779968at2"/>
<protein>
    <submittedName>
        <fullName evidence="1">DUF1501 domain-containing protein</fullName>
    </submittedName>
</protein>
<dbReference type="Pfam" id="PF07394">
    <property type="entry name" value="DUF1501"/>
    <property type="match status" value="1"/>
</dbReference>
<dbReference type="InterPro" id="IPR006311">
    <property type="entry name" value="TAT_signal"/>
</dbReference>